<sequence>MKKIFKGLAFIFIILMAAVTLFPFLYMIASALMSFREVTSIPPKLLPASPQFVNFAEAMKAAPFERYFVNTVFVSLINTLGTLTTTVLAAFALNFMNFKGKNILQNFMLALLMVPFEIIIFTNYSTIAKLGLLDTYAALIIPFMASVFYIFYLKEFLKSVPREFYNVAKVDGASDFEFIRKVMIPMCKQSLFTIGLLNFITGWNSFLWPILVTNTKDMRLISNGLSAFATEAGQLIHLQMAASTITVLPILILYFIFRKQILRGVSFGGIKG</sequence>
<evidence type="ECO:0000256" key="3">
    <source>
        <dbReference type="ARBA" id="ARBA00022475"/>
    </source>
</evidence>
<dbReference type="SUPFAM" id="SSF161098">
    <property type="entry name" value="MetI-like"/>
    <property type="match status" value="1"/>
</dbReference>
<keyword evidence="3" id="KW-1003">Cell membrane</keyword>
<dbReference type="eggNOG" id="COG0395">
    <property type="taxonomic scope" value="Bacteria"/>
</dbReference>
<dbReference type="GO" id="GO:0055085">
    <property type="term" value="P:transmembrane transport"/>
    <property type="evidence" value="ECO:0007669"/>
    <property type="project" value="InterPro"/>
</dbReference>
<keyword evidence="5 7" id="KW-1133">Transmembrane helix</keyword>
<dbReference type="GO" id="GO:0005886">
    <property type="term" value="C:plasma membrane"/>
    <property type="evidence" value="ECO:0007669"/>
    <property type="project" value="UniProtKB-SubCell"/>
</dbReference>
<dbReference type="OrthoDB" id="9787837at2"/>
<feature type="transmembrane region" description="Helical" evidence="7">
    <location>
        <begin position="72"/>
        <end position="95"/>
    </location>
</feature>
<evidence type="ECO:0000256" key="5">
    <source>
        <dbReference type="ARBA" id="ARBA00022989"/>
    </source>
</evidence>
<feature type="transmembrane region" description="Helical" evidence="7">
    <location>
        <begin position="232"/>
        <end position="257"/>
    </location>
</feature>
<proteinExistence type="inferred from homology"/>
<dbReference type="EMBL" id="JRMW01000036">
    <property type="protein sequence ID" value="KGF03850.1"/>
    <property type="molecule type" value="Genomic_DNA"/>
</dbReference>
<dbReference type="PANTHER" id="PTHR43744">
    <property type="entry name" value="ABC TRANSPORTER PERMEASE PROTEIN MG189-RELATED-RELATED"/>
    <property type="match status" value="1"/>
</dbReference>
<evidence type="ECO:0000256" key="4">
    <source>
        <dbReference type="ARBA" id="ARBA00022692"/>
    </source>
</evidence>
<dbReference type="CDD" id="cd06261">
    <property type="entry name" value="TM_PBP2"/>
    <property type="match status" value="1"/>
</dbReference>
<comment type="subcellular location">
    <subcellularLocation>
        <location evidence="1 7">Cell membrane</location>
        <topology evidence="1 7">Multi-pass membrane protein</topology>
    </subcellularLocation>
</comment>
<dbReference type="PROSITE" id="PS50928">
    <property type="entry name" value="ABC_TM1"/>
    <property type="match status" value="1"/>
</dbReference>
<dbReference type="Proteomes" id="UP000029579">
    <property type="component" value="Unassembled WGS sequence"/>
</dbReference>
<evidence type="ECO:0000313" key="10">
    <source>
        <dbReference type="Proteomes" id="UP000029579"/>
    </source>
</evidence>
<feature type="transmembrane region" description="Helical" evidence="7">
    <location>
        <begin position="107"/>
        <end position="124"/>
    </location>
</feature>
<feature type="domain" description="ABC transmembrane type-1" evidence="8">
    <location>
        <begin position="68"/>
        <end position="257"/>
    </location>
</feature>
<comment type="caution">
    <text evidence="9">The sequence shown here is derived from an EMBL/GenBank/DDBJ whole genome shotgun (WGS) entry which is preliminary data.</text>
</comment>
<keyword evidence="4 7" id="KW-0812">Transmembrane</keyword>
<evidence type="ECO:0000259" key="8">
    <source>
        <dbReference type="PROSITE" id="PS50928"/>
    </source>
</evidence>
<evidence type="ECO:0000313" key="9">
    <source>
        <dbReference type="EMBL" id="KGF03850.1"/>
    </source>
</evidence>
<dbReference type="Gene3D" id="1.10.3720.10">
    <property type="entry name" value="MetI-like"/>
    <property type="match status" value="1"/>
</dbReference>
<organism evidence="9 10">
    <name type="scientific">Anaerococcus lactolyticus S7-1-13</name>
    <dbReference type="NCBI Taxonomy" id="1284686"/>
    <lineage>
        <taxon>Bacteria</taxon>
        <taxon>Bacillati</taxon>
        <taxon>Bacillota</taxon>
        <taxon>Tissierellia</taxon>
        <taxon>Tissierellales</taxon>
        <taxon>Peptoniphilaceae</taxon>
        <taxon>Anaerococcus</taxon>
    </lineage>
</organism>
<feature type="transmembrane region" description="Helical" evidence="7">
    <location>
        <begin position="7"/>
        <end position="29"/>
    </location>
</feature>
<dbReference type="AlphaFoldDB" id="A0A095X1E0"/>
<evidence type="ECO:0000256" key="6">
    <source>
        <dbReference type="ARBA" id="ARBA00023136"/>
    </source>
</evidence>
<keyword evidence="2 7" id="KW-0813">Transport</keyword>
<dbReference type="PANTHER" id="PTHR43744:SF12">
    <property type="entry name" value="ABC TRANSPORTER PERMEASE PROTEIN MG189-RELATED"/>
    <property type="match status" value="1"/>
</dbReference>
<gene>
    <name evidence="9" type="ORF">HMPREF1630_05935</name>
</gene>
<dbReference type="Pfam" id="PF00528">
    <property type="entry name" value="BPD_transp_1"/>
    <property type="match status" value="1"/>
</dbReference>
<evidence type="ECO:0000256" key="7">
    <source>
        <dbReference type="RuleBase" id="RU363032"/>
    </source>
</evidence>
<dbReference type="InterPro" id="IPR000515">
    <property type="entry name" value="MetI-like"/>
</dbReference>
<comment type="similarity">
    <text evidence="7">Belongs to the binding-protein-dependent transport system permease family.</text>
</comment>
<evidence type="ECO:0000256" key="1">
    <source>
        <dbReference type="ARBA" id="ARBA00004651"/>
    </source>
</evidence>
<accession>A0A095X1E0</accession>
<feature type="transmembrane region" description="Helical" evidence="7">
    <location>
        <begin position="190"/>
        <end position="212"/>
    </location>
</feature>
<evidence type="ECO:0000256" key="2">
    <source>
        <dbReference type="ARBA" id="ARBA00022448"/>
    </source>
</evidence>
<keyword evidence="6 7" id="KW-0472">Membrane</keyword>
<reference evidence="9 10" key="1">
    <citation type="submission" date="2014-07" db="EMBL/GenBank/DDBJ databases">
        <authorList>
            <person name="McCorrison J."/>
            <person name="Sanka R."/>
            <person name="Torralba M."/>
            <person name="Gillis M."/>
            <person name="Haft D.H."/>
            <person name="Methe B."/>
            <person name="Sutton G."/>
            <person name="Nelson K.E."/>
        </authorList>
    </citation>
    <scope>NUCLEOTIDE SEQUENCE [LARGE SCALE GENOMIC DNA]</scope>
    <source>
        <strain evidence="9 10">S7-1-13</strain>
    </source>
</reference>
<protein>
    <submittedName>
        <fullName evidence="9">Sugar ABC transporter permease</fullName>
    </submittedName>
</protein>
<dbReference type="InterPro" id="IPR035906">
    <property type="entry name" value="MetI-like_sf"/>
</dbReference>
<dbReference type="RefSeq" id="WP_004827887.1">
    <property type="nucleotide sequence ID" value="NZ_JRMW01000036.1"/>
</dbReference>
<feature type="transmembrane region" description="Helical" evidence="7">
    <location>
        <begin position="136"/>
        <end position="153"/>
    </location>
</feature>
<name>A0A095X1E0_9FIRM</name>